<evidence type="ECO:0000313" key="4">
    <source>
        <dbReference type="EMBL" id="GAA2250473.1"/>
    </source>
</evidence>
<dbReference type="PANTHER" id="PTHR33495:SF2">
    <property type="entry name" value="ANTI-SIGMA FACTOR ANTAGONIST TM_1081-RELATED"/>
    <property type="match status" value="1"/>
</dbReference>
<comment type="caution">
    <text evidence="4">The sequence shown here is derived from an EMBL/GenBank/DDBJ whole genome shotgun (WGS) entry which is preliminary data.</text>
</comment>
<reference evidence="4 5" key="1">
    <citation type="journal article" date="2019" name="Int. J. Syst. Evol. Microbiol.">
        <title>The Global Catalogue of Microorganisms (GCM) 10K type strain sequencing project: providing services to taxonomists for standard genome sequencing and annotation.</title>
        <authorList>
            <consortium name="The Broad Institute Genomics Platform"/>
            <consortium name="The Broad Institute Genome Sequencing Center for Infectious Disease"/>
            <person name="Wu L."/>
            <person name="Ma J."/>
        </authorList>
    </citation>
    <scope>NUCLEOTIDE SEQUENCE [LARGE SCALE GENOMIC DNA]</scope>
    <source>
        <strain evidence="4 5">JCM 7356</strain>
    </source>
</reference>
<name>A0ABN3E8U6_9ACTN</name>
<organism evidence="4 5">
    <name type="scientific">Kitasatospora cystarginea</name>
    <dbReference type="NCBI Taxonomy" id="58350"/>
    <lineage>
        <taxon>Bacteria</taxon>
        <taxon>Bacillati</taxon>
        <taxon>Actinomycetota</taxon>
        <taxon>Actinomycetes</taxon>
        <taxon>Kitasatosporales</taxon>
        <taxon>Streptomycetaceae</taxon>
        <taxon>Kitasatospora</taxon>
    </lineage>
</organism>
<dbReference type="Pfam" id="PF13466">
    <property type="entry name" value="STAS_2"/>
    <property type="match status" value="1"/>
</dbReference>
<dbReference type="InterPro" id="IPR036513">
    <property type="entry name" value="STAS_dom_sf"/>
</dbReference>
<dbReference type="EMBL" id="BAAATR010000015">
    <property type="protein sequence ID" value="GAA2250473.1"/>
    <property type="molecule type" value="Genomic_DNA"/>
</dbReference>
<dbReference type="InterPro" id="IPR058548">
    <property type="entry name" value="MlaB-like_STAS"/>
</dbReference>
<dbReference type="SUPFAM" id="SSF52091">
    <property type="entry name" value="SpoIIaa-like"/>
    <property type="match status" value="1"/>
</dbReference>
<comment type="similarity">
    <text evidence="1 2">Belongs to the anti-sigma-factor antagonist family.</text>
</comment>
<proteinExistence type="inferred from homology"/>
<dbReference type="NCBIfam" id="TIGR00377">
    <property type="entry name" value="ant_ant_sig"/>
    <property type="match status" value="1"/>
</dbReference>
<feature type="domain" description="STAS" evidence="3">
    <location>
        <begin position="22"/>
        <end position="120"/>
    </location>
</feature>
<dbReference type="Gene3D" id="3.30.750.24">
    <property type="entry name" value="STAS domain"/>
    <property type="match status" value="1"/>
</dbReference>
<dbReference type="RefSeq" id="WP_344637484.1">
    <property type="nucleotide sequence ID" value="NZ_BAAATR010000015.1"/>
</dbReference>
<dbReference type="Proteomes" id="UP001500305">
    <property type="component" value="Unassembled WGS sequence"/>
</dbReference>
<protein>
    <recommendedName>
        <fullName evidence="2">Anti-sigma factor antagonist</fullName>
    </recommendedName>
</protein>
<keyword evidence="5" id="KW-1185">Reference proteome</keyword>
<evidence type="ECO:0000313" key="5">
    <source>
        <dbReference type="Proteomes" id="UP001500305"/>
    </source>
</evidence>
<sequence>MDAHPTETGELTVSARPWVYGIVLTLEGELDHDSAGPLREALDEALRQSPEQLVVDCSGLAFCDSTGLNLLLRARLTAEAAGGRIVLTGPSPIVARMLEITGAQDVFQVFATVEQVTAAPDGD</sequence>
<gene>
    <name evidence="4" type="ORF">GCM10010430_36600</name>
</gene>
<evidence type="ECO:0000256" key="1">
    <source>
        <dbReference type="ARBA" id="ARBA00009013"/>
    </source>
</evidence>
<dbReference type="PANTHER" id="PTHR33495">
    <property type="entry name" value="ANTI-SIGMA FACTOR ANTAGONIST TM_1081-RELATED-RELATED"/>
    <property type="match status" value="1"/>
</dbReference>
<evidence type="ECO:0000259" key="3">
    <source>
        <dbReference type="PROSITE" id="PS50801"/>
    </source>
</evidence>
<evidence type="ECO:0000256" key="2">
    <source>
        <dbReference type="RuleBase" id="RU003749"/>
    </source>
</evidence>
<dbReference type="PROSITE" id="PS50801">
    <property type="entry name" value="STAS"/>
    <property type="match status" value="1"/>
</dbReference>
<dbReference type="CDD" id="cd07043">
    <property type="entry name" value="STAS_anti-anti-sigma_factors"/>
    <property type="match status" value="1"/>
</dbReference>
<dbReference type="InterPro" id="IPR003658">
    <property type="entry name" value="Anti-sigma_ant"/>
</dbReference>
<accession>A0ABN3E8U6</accession>
<dbReference type="InterPro" id="IPR002645">
    <property type="entry name" value="STAS_dom"/>
</dbReference>